<feature type="region of interest" description="Disordered" evidence="9">
    <location>
        <begin position="1"/>
        <end position="34"/>
    </location>
</feature>
<name>A0A098M0Q2_9SAUR</name>
<feature type="region of interest" description="Disordered" evidence="9">
    <location>
        <begin position="580"/>
        <end position="610"/>
    </location>
</feature>
<keyword evidence="4 8" id="KW-0103">Bromodomain</keyword>
<keyword evidence="2" id="KW-0156">Chromatin regulator</keyword>
<evidence type="ECO:0000256" key="2">
    <source>
        <dbReference type="ARBA" id="ARBA00022853"/>
    </source>
</evidence>
<feature type="compositionally biased region" description="Basic residues" evidence="9">
    <location>
        <begin position="77"/>
        <end position="87"/>
    </location>
</feature>
<dbReference type="InterPro" id="IPR021900">
    <property type="entry name" value="DUF3512"/>
</dbReference>
<dbReference type="SUPFAM" id="SSF47370">
    <property type="entry name" value="Bromodomain"/>
    <property type="match status" value="1"/>
</dbReference>
<feature type="compositionally biased region" description="Low complexity" evidence="9">
    <location>
        <begin position="584"/>
        <end position="596"/>
    </location>
</feature>
<keyword evidence="6" id="KW-0539">Nucleus</keyword>
<evidence type="ECO:0000256" key="6">
    <source>
        <dbReference type="ARBA" id="ARBA00023242"/>
    </source>
</evidence>
<feature type="compositionally biased region" description="Polar residues" evidence="9">
    <location>
        <begin position="13"/>
        <end position="28"/>
    </location>
</feature>
<dbReference type="FunFam" id="1.20.920.10:FF:000022">
    <property type="entry name" value="Putative bromodomain-containing protein 9"/>
    <property type="match status" value="1"/>
</dbReference>
<comment type="subcellular location">
    <subcellularLocation>
        <location evidence="1">Nucleus</location>
    </subcellularLocation>
</comment>
<feature type="compositionally biased region" description="Basic and acidic residues" evidence="9">
    <location>
        <begin position="88"/>
        <end position="101"/>
    </location>
</feature>
<dbReference type="InterPro" id="IPR051831">
    <property type="entry name" value="Bromodomain_contain_prot"/>
</dbReference>
<dbReference type="PANTHER" id="PTHR22881:SF4">
    <property type="entry name" value="BROMODOMAIN-CONTAINING PROTEIN 9"/>
    <property type="match status" value="1"/>
</dbReference>
<proteinExistence type="predicted"/>
<dbReference type="SMART" id="SM00297">
    <property type="entry name" value="BROMO"/>
    <property type="match status" value="1"/>
</dbReference>
<sequence length="636" mass="71816">MGKKHKKHKAEWRSTSAPSVTATGTGSTAYDDYMDKPLEKPLKLVLKVGGSEVTELSGSGHDSSYYDDRSDHERERHKEKKKKKKKKSEKEKEKHLDDEERRKRKEEKKRKREKEHCDTEGEMDDFDPGKKVEVDPPSDRPVRACRTQPTENESTPIQQLLEHFLRQLQRKDPHGFFAFPVTDAIAPGYSMIIKHPMDFGTMKEKIAANEYKSVTEFKADFKLMCDNAMTYNRPDTVYYKLAKKILHAGFKMMSKQAALLGDEDPAVEDPVPEVVPVHVETTKKSKKPSKEVISCIFEPEGNACSLTDSTAEEHVLALVEHAADEARDRINQCLPNSKIGYLKKNIDGSLIFSVLNPSDPETEEEESHPVDLSSLSSKLLPGFTALGFKDERRHKVTFLSSANTVVSMQNHSIFHDLKMDEMELLYSAYGDETGIQCALSLQEFVKDSGSYSKKIVDDLLDQITGGDHSKSIYQLKQRRNIPMKPPDDLKVPSVLIKEEHKLCNTCPDDSKQNMIGEAIGDNNSSVLDFLSMKTYSDMSLDISMLSSLGKVKKEVDHDDNHLHLDETTKLLQDLHEVQTDRIGSRPSSNLSSLSNASEREQHHLGSPSHLSIGEQQDMVHDPYEFLQSPESTNANN</sequence>
<feature type="domain" description="Bromo" evidence="10">
    <location>
        <begin position="169"/>
        <end position="239"/>
    </location>
</feature>
<keyword evidence="3" id="KW-0805">Transcription regulation</keyword>
<evidence type="ECO:0000256" key="8">
    <source>
        <dbReference type="PROSITE-ProRule" id="PRU00035"/>
    </source>
</evidence>
<dbReference type="CDD" id="cd05513">
    <property type="entry name" value="Bromo_brd7_like"/>
    <property type="match status" value="1"/>
</dbReference>
<evidence type="ECO:0000256" key="4">
    <source>
        <dbReference type="ARBA" id="ARBA00023117"/>
    </source>
</evidence>
<accession>A0A098M0Q2</accession>
<reference evidence="11" key="1">
    <citation type="submission" date="2014-09" db="EMBL/GenBank/DDBJ databases">
        <title>RNA-seq and high-definition mass spectrometry reveal the complex and divergent venoms of two rear-fanged colubrid snakes.</title>
        <authorList>
            <person name="McGivern J.J."/>
            <person name="Wray K.P."/>
            <person name="Margres M.J."/>
            <person name="Couch M.E."/>
            <person name="Mackessy S.P."/>
            <person name="Rokyta D.R."/>
        </authorList>
    </citation>
    <scope>NUCLEOTIDE SEQUENCE</scope>
    <source>
        <tissue evidence="11">Venom gland</tissue>
    </source>
</reference>
<feature type="compositionally biased region" description="Basic residues" evidence="9">
    <location>
        <begin position="1"/>
        <end position="10"/>
    </location>
</feature>
<dbReference type="Gene3D" id="1.20.920.10">
    <property type="entry name" value="Bromodomain-like"/>
    <property type="match status" value="1"/>
</dbReference>
<dbReference type="InterPro" id="IPR036427">
    <property type="entry name" value="Bromodomain-like_sf"/>
</dbReference>
<dbReference type="GO" id="GO:0005634">
    <property type="term" value="C:nucleus"/>
    <property type="evidence" value="ECO:0007669"/>
    <property type="project" value="UniProtKB-SubCell"/>
</dbReference>
<evidence type="ECO:0000313" key="11">
    <source>
        <dbReference type="EMBL" id="JAC96293.1"/>
    </source>
</evidence>
<organism evidence="11">
    <name type="scientific">Hypsiglena sp. JMG-2014</name>
    <dbReference type="NCBI Taxonomy" id="1550645"/>
    <lineage>
        <taxon>Eukaryota</taxon>
        <taxon>Metazoa</taxon>
        <taxon>Chordata</taxon>
        <taxon>Craniata</taxon>
        <taxon>Vertebrata</taxon>
        <taxon>Euteleostomi</taxon>
        <taxon>Lepidosauria</taxon>
        <taxon>Squamata</taxon>
        <taxon>Bifurcata</taxon>
        <taxon>Unidentata</taxon>
        <taxon>Episquamata</taxon>
        <taxon>Toxicofera</taxon>
        <taxon>Serpentes</taxon>
        <taxon>Colubroidea</taxon>
        <taxon>Dipsadidae</taxon>
        <taxon>Hypsiglena</taxon>
    </lineage>
</organism>
<evidence type="ECO:0000259" key="10">
    <source>
        <dbReference type="PROSITE" id="PS50014"/>
    </source>
</evidence>
<feature type="compositionally biased region" description="Basic residues" evidence="9">
    <location>
        <begin position="102"/>
        <end position="113"/>
    </location>
</feature>
<keyword evidence="5" id="KW-0804">Transcription</keyword>
<dbReference type="AlphaFoldDB" id="A0A098M0Q2"/>
<dbReference type="PROSITE" id="PS50014">
    <property type="entry name" value="BROMODOMAIN_2"/>
    <property type="match status" value="1"/>
</dbReference>
<feature type="compositionally biased region" description="Basic and acidic residues" evidence="9">
    <location>
        <begin position="127"/>
        <end position="142"/>
    </location>
</feature>
<evidence type="ECO:0000256" key="1">
    <source>
        <dbReference type="ARBA" id="ARBA00004123"/>
    </source>
</evidence>
<feature type="compositionally biased region" description="Basic and acidic residues" evidence="9">
    <location>
        <begin position="64"/>
        <end position="76"/>
    </location>
</feature>
<feature type="region of interest" description="Disordered" evidence="9">
    <location>
        <begin position="52"/>
        <end position="154"/>
    </location>
</feature>
<protein>
    <recommendedName>
        <fullName evidence="7">Bromodomain-containing protein 9</fullName>
    </recommendedName>
</protein>
<dbReference type="GO" id="GO:0006357">
    <property type="term" value="P:regulation of transcription by RNA polymerase II"/>
    <property type="evidence" value="ECO:0007669"/>
    <property type="project" value="TreeGrafter"/>
</dbReference>
<dbReference type="EMBL" id="GBSI01000202">
    <property type="protein sequence ID" value="JAC96293.1"/>
    <property type="molecule type" value="Transcribed_RNA"/>
</dbReference>
<evidence type="ECO:0000256" key="7">
    <source>
        <dbReference type="ARBA" id="ARBA00040982"/>
    </source>
</evidence>
<dbReference type="GO" id="GO:0006325">
    <property type="term" value="P:chromatin organization"/>
    <property type="evidence" value="ECO:0007669"/>
    <property type="project" value="UniProtKB-KW"/>
</dbReference>
<evidence type="ECO:0000256" key="3">
    <source>
        <dbReference type="ARBA" id="ARBA00023015"/>
    </source>
</evidence>
<dbReference type="Pfam" id="PF00439">
    <property type="entry name" value="Bromodomain"/>
    <property type="match status" value="1"/>
</dbReference>
<dbReference type="PANTHER" id="PTHR22881">
    <property type="entry name" value="BROMODOMAIN CONTAINING PROTEIN"/>
    <property type="match status" value="1"/>
</dbReference>
<dbReference type="Pfam" id="PF12024">
    <property type="entry name" value="DUF3512"/>
    <property type="match status" value="1"/>
</dbReference>
<evidence type="ECO:0000256" key="5">
    <source>
        <dbReference type="ARBA" id="ARBA00023163"/>
    </source>
</evidence>
<dbReference type="InterPro" id="IPR001487">
    <property type="entry name" value="Bromodomain"/>
</dbReference>
<evidence type="ECO:0000256" key="9">
    <source>
        <dbReference type="SAM" id="MobiDB-lite"/>
    </source>
</evidence>
<dbReference type="PRINTS" id="PR00503">
    <property type="entry name" value="BROMODOMAIN"/>
</dbReference>